<dbReference type="RefSeq" id="XP_051358556.1">
    <property type="nucleotide sequence ID" value="XM_051510552.1"/>
</dbReference>
<keyword evidence="1" id="KW-0812">Transmembrane</keyword>
<reference evidence="2" key="1">
    <citation type="journal article" date="2021" name="J Fungi (Basel)">
        <title>Genomic and Metabolomic Analyses of the Marine Fungus Emericellopsis cladophorae: Insights into Saltwater Adaptability Mechanisms and Its Biosynthetic Potential.</title>
        <authorList>
            <person name="Goncalves M.F.M."/>
            <person name="Hilario S."/>
            <person name="Van de Peer Y."/>
            <person name="Esteves A.C."/>
            <person name="Alves A."/>
        </authorList>
    </citation>
    <scope>NUCLEOTIDE SEQUENCE</scope>
    <source>
        <strain evidence="2">MUM 19.33</strain>
    </source>
</reference>
<accession>A0A9P9XTY4</accession>
<evidence type="ECO:0000313" key="2">
    <source>
        <dbReference type="EMBL" id="KAI6777700.1"/>
    </source>
</evidence>
<keyword evidence="1" id="KW-0472">Membrane</keyword>
<feature type="transmembrane region" description="Helical" evidence="1">
    <location>
        <begin position="32"/>
        <end position="53"/>
    </location>
</feature>
<reference evidence="2" key="2">
    <citation type="submission" date="2022-07" db="EMBL/GenBank/DDBJ databases">
        <authorList>
            <person name="Goncalves M.F.M."/>
            <person name="Hilario S."/>
            <person name="Van De Peer Y."/>
            <person name="Esteves A.C."/>
            <person name="Alves A."/>
        </authorList>
    </citation>
    <scope>NUCLEOTIDE SEQUENCE</scope>
    <source>
        <strain evidence="2">MUM 19.33</strain>
    </source>
</reference>
<dbReference type="AlphaFoldDB" id="A0A9P9XTY4"/>
<dbReference type="EMBL" id="JAGIXG020000123">
    <property type="protein sequence ID" value="KAI6777700.1"/>
    <property type="molecule type" value="Genomic_DNA"/>
</dbReference>
<keyword evidence="1" id="KW-1133">Transmembrane helix</keyword>
<dbReference type="GeneID" id="75831853"/>
<keyword evidence="3" id="KW-1185">Reference proteome</keyword>
<comment type="caution">
    <text evidence="2">The sequence shown here is derived from an EMBL/GenBank/DDBJ whole genome shotgun (WGS) entry which is preliminary data.</text>
</comment>
<sequence>MTTIDTGFHVWTNWSEGRILGATITLSARDGALLLSAIAVFVAWVTSQLWILIRFAIHQHLARRVCQVPRDGLYFQQRAILRNAAVPTQALLQFLGQAWYWRRAEGIDRLFGRTLPMALLAIGFSIAAALLSIFSSLVSSSAGDFRLLVPSSCGLYGLDPSAPPLSSALGEIDARFNDAAAVYENRCYNESLRDSSLCQEFPVPSLAWESMGEQPCPFGSLCSARTDGMAYRVSSAKMDSHQHLGMNTPPSDRVQYQRQLTCAPLRDDRGIFEINPIPGAECRRLQLNYGPRLYEDGSVAMNYTFHSNKCALDSRVGYNVELQYSRPGATQTWTPLRELDLADADTVIMFISLDALSFTEPNSDPVFGTMDREFPEPRALANILAYAAYQTDTYQTIYTRTRSFLKASERVLLNHVHLPLPDDQWEREVESLLTTSLARLQLQVAAYPDGDSVLLPNIVLRQPWETTEDPFLPALTSEEREAERQLCSQQRTRLTKGTLNFSVVGLVLTFALGVIIIMLSYALPDVVYWIRKRWNLKPDEAAAWWADENLQVLRVMFQARGLGDWIGEDNMVPTTRTSEKLASAVNGAIVVHTQCHPGGYRPVQGQQHY</sequence>
<feature type="transmembrane region" description="Helical" evidence="1">
    <location>
        <begin position="499"/>
        <end position="523"/>
    </location>
</feature>
<evidence type="ECO:0000313" key="3">
    <source>
        <dbReference type="Proteomes" id="UP001055219"/>
    </source>
</evidence>
<dbReference type="OrthoDB" id="3540210at2759"/>
<dbReference type="Proteomes" id="UP001055219">
    <property type="component" value="Unassembled WGS sequence"/>
</dbReference>
<feature type="transmembrane region" description="Helical" evidence="1">
    <location>
        <begin position="117"/>
        <end position="138"/>
    </location>
</feature>
<evidence type="ECO:0000256" key="1">
    <source>
        <dbReference type="SAM" id="Phobius"/>
    </source>
</evidence>
<proteinExistence type="predicted"/>
<organism evidence="2 3">
    <name type="scientific">Emericellopsis cladophorae</name>
    <dbReference type="NCBI Taxonomy" id="2686198"/>
    <lineage>
        <taxon>Eukaryota</taxon>
        <taxon>Fungi</taxon>
        <taxon>Dikarya</taxon>
        <taxon>Ascomycota</taxon>
        <taxon>Pezizomycotina</taxon>
        <taxon>Sordariomycetes</taxon>
        <taxon>Hypocreomycetidae</taxon>
        <taxon>Hypocreales</taxon>
        <taxon>Bionectriaceae</taxon>
        <taxon>Emericellopsis</taxon>
    </lineage>
</organism>
<gene>
    <name evidence="2" type="ORF">J7T54_005369</name>
</gene>
<name>A0A9P9XTY4_9HYPO</name>
<protein>
    <submittedName>
        <fullName evidence="2">Uncharacterized protein</fullName>
    </submittedName>
</protein>